<dbReference type="Proteomes" id="UP001457282">
    <property type="component" value="Unassembled WGS sequence"/>
</dbReference>
<organism evidence="3 4">
    <name type="scientific">Rubus argutus</name>
    <name type="common">Southern blackberry</name>
    <dbReference type="NCBI Taxonomy" id="59490"/>
    <lineage>
        <taxon>Eukaryota</taxon>
        <taxon>Viridiplantae</taxon>
        <taxon>Streptophyta</taxon>
        <taxon>Embryophyta</taxon>
        <taxon>Tracheophyta</taxon>
        <taxon>Spermatophyta</taxon>
        <taxon>Magnoliopsida</taxon>
        <taxon>eudicotyledons</taxon>
        <taxon>Gunneridae</taxon>
        <taxon>Pentapetalae</taxon>
        <taxon>rosids</taxon>
        <taxon>fabids</taxon>
        <taxon>Rosales</taxon>
        <taxon>Rosaceae</taxon>
        <taxon>Rosoideae</taxon>
        <taxon>Rosoideae incertae sedis</taxon>
        <taxon>Rubus</taxon>
    </lineage>
</organism>
<evidence type="ECO:0000256" key="2">
    <source>
        <dbReference type="SAM" id="Phobius"/>
    </source>
</evidence>
<keyword evidence="2" id="KW-1133">Transmembrane helix</keyword>
<keyword evidence="2" id="KW-0472">Membrane</keyword>
<keyword evidence="2" id="KW-0812">Transmembrane</keyword>
<keyword evidence="4" id="KW-1185">Reference proteome</keyword>
<evidence type="ECO:0000313" key="4">
    <source>
        <dbReference type="Proteomes" id="UP001457282"/>
    </source>
</evidence>
<protein>
    <submittedName>
        <fullName evidence="3">Uncharacterized protein</fullName>
    </submittedName>
</protein>
<evidence type="ECO:0000256" key="1">
    <source>
        <dbReference type="SAM" id="MobiDB-lite"/>
    </source>
</evidence>
<sequence>MSSDTKAPISSNINAPQRQPRIDDESTLVIRSAVTALAFQVHGLVYMILLTPAFWLAALSLIITMRHLYSKLHAATFALAQEVLNISQFWRIHVGSLNVT</sequence>
<name>A0AAW1Y1F2_RUBAR</name>
<reference evidence="3 4" key="1">
    <citation type="journal article" date="2023" name="G3 (Bethesda)">
        <title>A chromosome-length genome assembly and annotation of blackberry (Rubus argutus, cv. 'Hillquist').</title>
        <authorList>
            <person name="Bruna T."/>
            <person name="Aryal R."/>
            <person name="Dudchenko O."/>
            <person name="Sargent D.J."/>
            <person name="Mead D."/>
            <person name="Buti M."/>
            <person name="Cavallini A."/>
            <person name="Hytonen T."/>
            <person name="Andres J."/>
            <person name="Pham M."/>
            <person name="Weisz D."/>
            <person name="Mascagni F."/>
            <person name="Usai G."/>
            <person name="Natali L."/>
            <person name="Bassil N."/>
            <person name="Fernandez G.E."/>
            <person name="Lomsadze A."/>
            <person name="Armour M."/>
            <person name="Olukolu B."/>
            <person name="Poorten T."/>
            <person name="Britton C."/>
            <person name="Davik J."/>
            <person name="Ashrafi H."/>
            <person name="Aiden E.L."/>
            <person name="Borodovsky M."/>
            <person name="Worthington M."/>
        </authorList>
    </citation>
    <scope>NUCLEOTIDE SEQUENCE [LARGE SCALE GENOMIC DNA]</scope>
    <source>
        <strain evidence="3">PI 553951</strain>
    </source>
</reference>
<gene>
    <name evidence="3" type="ORF">M0R45_007660</name>
</gene>
<comment type="caution">
    <text evidence="3">The sequence shown here is derived from an EMBL/GenBank/DDBJ whole genome shotgun (WGS) entry which is preliminary data.</text>
</comment>
<feature type="compositionally biased region" description="Polar residues" evidence="1">
    <location>
        <begin position="1"/>
        <end position="17"/>
    </location>
</feature>
<evidence type="ECO:0000313" key="3">
    <source>
        <dbReference type="EMBL" id="KAK9941970.1"/>
    </source>
</evidence>
<dbReference type="EMBL" id="JBEDUW010000002">
    <property type="protein sequence ID" value="KAK9941970.1"/>
    <property type="molecule type" value="Genomic_DNA"/>
</dbReference>
<feature type="region of interest" description="Disordered" evidence="1">
    <location>
        <begin position="1"/>
        <end position="20"/>
    </location>
</feature>
<proteinExistence type="predicted"/>
<feature type="transmembrane region" description="Helical" evidence="2">
    <location>
        <begin position="44"/>
        <end position="63"/>
    </location>
</feature>
<dbReference type="AlphaFoldDB" id="A0AAW1Y1F2"/>
<accession>A0AAW1Y1F2</accession>